<evidence type="ECO:0000256" key="2">
    <source>
        <dbReference type="ARBA" id="ARBA00023125"/>
    </source>
</evidence>
<dbReference type="InterPro" id="IPR009057">
    <property type="entry name" value="Homeodomain-like_sf"/>
</dbReference>
<proteinExistence type="predicted"/>
<dbReference type="InterPro" id="IPR050204">
    <property type="entry name" value="AraC_XylS_family_regulators"/>
</dbReference>
<name>A0A7X6SWQ1_9CORY</name>
<gene>
    <name evidence="5" type="ORF">GX859_08625</name>
</gene>
<comment type="caution">
    <text evidence="5">The sequence shown here is derived from an EMBL/GenBank/DDBJ whole genome shotgun (WGS) entry which is preliminary data.</text>
</comment>
<dbReference type="Proteomes" id="UP000557899">
    <property type="component" value="Unassembled WGS sequence"/>
</dbReference>
<dbReference type="PANTHER" id="PTHR46796:SF13">
    <property type="entry name" value="HTH-TYPE TRANSCRIPTIONAL ACTIVATOR RHAS"/>
    <property type="match status" value="1"/>
</dbReference>
<dbReference type="AlphaFoldDB" id="A0A7X6SWQ1"/>
<organism evidence="5 6">
    <name type="scientific">Corynebacterium humireducens</name>
    <dbReference type="NCBI Taxonomy" id="1223514"/>
    <lineage>
        <taxon>Bacteria</taxon>
        <taxon>Bacillati</taxon>
        <taxon>Actinomycetota</taxon>
        <taxon>Actinomycetes</taxon>
        <taxon>Mycobacteriales</taxon>
        <taxon>Corynebacteriaceae</taxon>
        <taxon>Corynebacterium</taxon>
    </lineage>
</organism>
<evidence type="ECO:0000256" key="1">
    <source>
        <dbReference type="ARBA" id="ARBA00023015"/>
    </source>
</evidence>
<keyword evidence="2" id="KW-0238">DNA-binding</keyword>
<evidence type="ECO:0000259" key="4">
    <source>
        <dbReference type="PROSITE" id="PS01124"/>
    </source>
</evidence>
<dbReference type="GO" id="GO:0043565">
    <property type="term" value="F:sequence-specific DNA binding"/>
    <property type="evidence" value="ECO:0007669"/>
    <property type="project" value="InterPro"/>
</dbReference>
<sequence>MLSWTNATPEVGAGTILGPGHLDAHVTRRIALPDSPVIERCWWLTWDLDTALSNSTIPGLSVQLTWEEKVTRGVPGGFLLTGPTTRRFDVTLEGRGQVLGVRFLPGAFTGVTGIPAGDLTDRTRPAAGVFSLPDVPDPEDMVRAVEARGVVDERWSSALAAVRLAEMQEVTTVDALAECAGQTPRGLQRMFRHYIGLSPKTVITRLRLQDALRTLNTGPARPAESAGSLADLAVRLGFYDQAHFTREFRAFTGHSPGFYAASQRG</sequence>
<evidence type="ECO:0000256" key="3">
    <source>
        <dbReference type="ARBA" id="ARBA00023163"/>
    </source>
</evidence>
<feature type="domain" description="HTH araC/xylS-type" evidence="4">
    <location>
        <begin position="156"/>
        <end position="262"/>
    </location>
</feature>
<protein>
    <submittedName>
        <fullName evidence="5">Helix-turn-helix transcriptional regulator</fullName>
    </submittedName>
</protein>
<dbReference type="SUPFAM" id="SSF46689">
    <property type="entry name" value="Homeodomain-like"/>
    <property type="match status" value="1"/>
</dbReference>
<dbReference type="Pfam" id="PF20240">
    <property type="entry name" value="DUF6597"/>
    <property type="match status" value="1"/>
</dbReference>
<reference evidence="5 6" key="1">
    <citation type="journal article" date="2020" name="Biotechnol. Biofuels">
        <title>New insights from the biogas microbiome by comprehensive genome-resolved metagenomics of nearly 1600 species originating from multiple anaerobic digesters.</title>
        <authorList>
            <person name="Campanaro S."/>
            <person name="Treu L."/>
            <person name="Rodriguez-R L.M."/>
            <person name="Kovalovszki A."/>
            <person name="Ziels R.M."/>
            <person name="Maus I."/>
            <person name="Zhu X."/>
            <person name="Kougias P.G."/>
            <person name="Basile A."/>
            <person name="Luo G."/>
            <person name="Schluter A."/>
            <person name="Konstantinidis K.T."/>
            <person name="Angelidaki I."/>
        </authorList>
    </citation>
    <scope>NUCLEOTIDE SEQUENCE [LARGE SCALE GENOMIC DNA]</scope>
    <source>
        <strain evidence="5">AS15tlH2ME_198</strain>
    </source>
</reference>
<dbReference type="InterPro" id="IPR018060">
    <property type="entry name" value="HTH_AraC"/>
</dbReference>
<evidence type="ECO:0000313" key="6">
    <source>
        <dbReference type="Proteomes" id="UP000557899"/>
    </source>
</evidence>
<dbReference type="Gene3D" id="1.10.10.60">
    <property type="entry name" value="Homeodomain-like"/>
    <property type="match status" value="1"/>
</dbReference>
<dbReference type="Pfam" id="PF12833">
    <property type="entry name" value="HTH_18"/>
    <property type="match status" value="1"/>
</dbReference>
<dbReference type="EMBL" id="JAAZHI010000171">
    <property type="protein sequence ID" value="NLA56345.1"/>
    <property type="molecule type" value="Genomic_DNA"/>
</dbReference>
<evidence type="ECO:0000313" key="5">
    <source>
        <dbReference type="EMBL" id="NLA56345.1"/>
    </source>
</evidence>
<keyword evidence="1" id="KW-0805">Transcription regulation</keyword>
<dbReference type="InterPro" id="IPR046532">
    <property type="entry name" value="DUF6597"/>
</dbReference>
<accession>A0A7X6SWQ1</accession>
<dbReference type="SMART" id="SM00342">
    <property type="entry name" value="HTH_ARAC"/>
    <property type="match status" value="1"/>
</dbReference>
<keyword evidence="3" id="KW-0804">Transcription</keyword>
<dbReference type="GO" id="GO:0003700">
    <property type="term" value="F:DNA-binding transcription factor activity"/>
    <property type="evidence" value="ECO:0007669"/>
    <property type="project" value="InterPro"/>
</dbReference>
<dbReference type="PROSITE" id="PS01124">
    <property type="entry name" value="HTH_ARAC_FAMILY_2"/>
    <property type="match status" value="1"/>
</dbReference>
<dbReference type="PANTHER" id="PTHR46796">
    <property type="entry name" value="HTH-TYPE TRANSCRIPTIONAL ACTIVATOR RHAS-RELATED"/>
    <property type="match status" value="1"/>
</dbReference>